<name>A0A1A9I778_9BACT</name>
<evidence type="ECO:0000313" key="10">
    <source>
        <dbReference type="Proteomes" id="UP000077667"/>
    </source>
</evidence>
<dbReference type="PANTHER" id="PTHR30069:SF46">
    <property type="entry name" value="OAR PROTEIN"/>
    <property type="match status" value="1"/>
</dbReference>
<dbReference type="AlphaFoldDB" id="A0A1A9I778"/>
<dbReference type="SUPFAM" id="SSF49452">
    <property type="entry name" value="Starch-binding domain-like"/>
    <property type="match status" value="1"/>
</dbReference>
<keyword evidence="10" id="KW-1185">Reference proteome</keyword>
<evidence type="ECO:0000259" key="7">
    <source>
        <dbReference type="Pfam" id="PF07715"/>
    </source>
</evidence>
<evidence type="ECO:0000256" key="5">
    <source>
        <dbReference type="ARBA" id="ARBA00023136"/>
    </source>
</evidence>
<proteinExistence type="predicted"/>
<dbReference type="InterPro" id="IPR013784">
    <property type="entry name" value="Carb-bd-like_fold"/>
</dbReference>
<dbReference type="Pfam" id="PF07715">
    <property type="entry name" value="Plug"/>
    <property type="match status" value="1"/>
</dbReference>
<dbReference type="InterPro" id="IPR012910">
    <property type="entry name" value="Plug_dom"/>
</dbReference>
<keyword evidence="3" id="KW-1134">Transmembrane beta strand</keyword>
<keyword evidence="2" id="KW-0813">Transport</keyword>
<evidence type="ECO:0000256" key="1">
    <source>
        <dbReference type="ARBA" id="ARBA00004571"/>
    </source>
</evidence>
<dbReference type="InterPro" id="IPR039426">
    <property type="entry name" value="TonB-dep_rcpt-like"/>
</dbReference>
<dbReference type="Pfam" id="PF25183">
    <property type="entry name" value="OMP_b-brl_4"/>
    <property type="match status" value="1"/>
</dbReference>
<accession>A0A1A9I778</accession>
<dbReference type="STRING" id="1176587.A8C56_17405"/>
<dbReference type="Gene3D" id="2.170.130.10">
    <property type="entry name" value="TonB-dependent receptor, plug domain"/>
    <property type="match status" value="1"/>
</dbReference>
<dbReference type="GO" id="GO:0015344">
    <property type="term" value="F:siderophore uptake transmembrane transporter activity"/>
    <property type="evidence" value="ECO:0007669"/>
    <property type="project" value="TreeGrafter"/>
</dbReference>
<dbReference type="GO" id="GO:0030246">
    <property type="term" value="F:carbohydrate binding"/>
    <property type="evidence" value="ECO:0007669"/>
    <property type="project" value="InterPro"/>
</dbReference>
<comment type="subcellular location">
    <subcellularLocation>
        <location evidence="1">Cell outer membrane</location>
        <topology evidence="1">Multi-pass membrane protein</topology>
    </subcellularLocation>
</comment>
<gene>
    <name evidence="9" type="ORF">A8C56_17405</name>
</gene>
<organism evidence="9 10">
    <name type="scientific">Niabella ginsenosidivorans</name>
    <dbReference type="NCBI Taxonomy" id="1176587"/>
    <lineage>
        <taxon>Bacteria</taxon>
        <taxon>Pseudomonadati</taxon>
        <taxon>Bacteroidota</taxon>
        <taxon>Chitinophagia</taxon>
        <taxon>Chitinophagales</taxon>
        <taxon>Chitinophagaceae</taxon>
        <taxon>Niabella</taxon>
    </lineage>
</organism>
<feature type="domain" description="TonB-dependent transporter Oar-like beta-barrel" evidence="8">
    <location>
        <begin position="231"/>
        <end position="1007"/>
    </location>
</feature>
<dbReference type="InterPro" id="IPR037066">
    <property type="entry name" value="Plug_dom_sf"/>
</dbReference>
<dbReference type="GO" id="GO:0044718">
    <property type="term" value="P:siderophore transmembrane transport"/>
    <property type="evidence" value="ECO:0007669"/>
    <property type="project" value="TreeGrafter"/>
</dbReference>
<reference evidence="9 10" key="1">
    <citation type="submission" date="2016-05" db="EMBL/GenBank/DDBJ databases">
        <title>Niabella ginsenosidivorans BS26 whole genome sequencing.</title>
        <authorList>
            <person name="Im W.T."/>
            <person name="Siddiqi M.Z."/>
        </authorList>
    </citation>
    <scope>NUCLEOTIDE SEQUENCE [LARGE SCALE GENOMIC DNA]</scope>
    <source>
        <strain evidence="9 10">BS26</strain>
    </source>
</reference>
<dbReference type="GO" id="GO:0009279">
    <property type="term" value="C:cell outer membrane"/>
    <property type="evidence" value="ECO:0007669"/>
    <property type="project" value="UniProtKB-SubCell"/>
</dbReference>
<dbReference type="Proteomes" id="UP000077667">
    <property type="component" value="Chromosome"/>
</dbReference>
<feature type="domain" description="TonB-dependent receptor plug" evidence="7">
    <location>
        <begin position="119"/>
        <end position="228"/>
    </location>
</feature>
<dbReference type="InterPro" id="IPR057601">
    <property type="entry name" value="Oar-like_b-barrel"/>
</dbReference>
<keyword evidence="4" id="KW-0812">Transmembrane</keyword>
<evidence type="ECO:0000256" key="3">
    <source>
        <dbReference type="ARBA" id="ARBA00022452"/>
    </source>
</evidence>
<dbReference type="PANTHER" id="PTHR30069">
    <property type="entry name" value="TONB-DEPENDENT OUTER MEMBRANE RECEPTOR"/>
    <property type="match status" value="1"/>
</dbReference>
<dbReference type="Gene3D" id="2.60.40.1120">
    <property type="entry name" value="Carboxypeptidase-like, regulatory domain"/>
    <property type="match status" value="1"/>
</dbReference>
<evidence type="ECO:0000313" key="9">
    <source>
        <dbReference type="EMBL" id="ANH82512.1"/>
    </source>
</evidence>
<dbReference type="KEGG" id="nia:A8C56_17405"/>
<protein>
    <submittedName>
        <fullName evidence="9">Uncharacterized protein</fullName>
    </submittedName>
</protein>
<evidence type="ECO:0000256" key="6">
    <source>
        <dbReference type="ARBA" id="ARBA00023237"/>
    </source>
</evidence>
<dbReference type="Pfam" id="PF13620">
    <property type="entry name" value="CarboxypepD_reg"/>
    <property type="match status" value="1"/>
</dbReference>
<dbReference type="Gene3D" id="2.40.170.20">
    <property type="entry name" value="TonB-dependent receptor, beta-barrel domain"/>
    <property type="match status" value="1"/>
</dbReference>
<sequence length="1100" mass="119084">MNAQVTTSSVTGKVTDASGSGLVGATVTLTHTPSGTVYNTVTQSGGNFTISGMRTGGPYSAKITYTGKTPYTQDDITLNLGEAFAINAQLQDENGTLQEVTVSASGKSAIISPLRNGPSAIVNARQIQSLPSINNSVQDFVRFMPQVKVGNGGTDGNSTGMSFGGQSNRYNQFTIDGANASDVFGLGSTGTNGGQANVNPVSMQAIQELQVVMAPYDVTQGGFTGGGINAVTKSGTNNFHGSAYFQGQNQGFVGKSAKYNDDITSKNYGDFTNRTMGVNLGGPIIKNKLFFFVNVESYKKSTPLAFDPTQAGSGSKVNADTLEYIRQQIINKYGFDPGSYGAINNTNQSTSVFARVDWNINDKNKLMLRFNHVDGSNTILSRGPSTAIFSNSGYGFSDKNNSFVAELNSNFSSRSSNMLRLTYTSVRDSRTTAQFPNVAIYNYNPESGSTVLYNIGSEYSSAVNGLDQDVFTLTDNFNLYRGNHTLTFGTANTFYKSSNLFLQGYFGAYTYGASGTTGSSNINNFLNNTGLTTYQIGFSTSSDPADKAPADLKAAQFSVYGQDMWKINPQFRLTYGLRIDMPVFFNKPAANPDFAAAFPGYTTNQMPKSTPLFSPRVGFNYDVNGDGQTQLRGGVGIFTGNVPFVWISNQISTTGISSQNITYNSAALANNPNIKFNYDPNDPHMGAFVPAPSAAKGSVINVIDKDFKFPQVLRANLGLDQRLPFWGLIGTAEAVFTKTLHNALYTNINLADGGTGTVTIGPTTRPYWGSYANADYGNVLYLTNTNKGYGYTFTAQVQKPYSRGWSGSIAYSYGNAKSLNDLPSSVAQSNWRGPFVINGLNNPDLSVSNFSMGSRIVGFVSKEFRYAHDKVSTTVTLTYTGQSGQRLSYLYGNNILGDYTVGSTSGSDALIYVPANEAEANFVDIYQKNSTTNQWVLVTSASDQWKNFQNLVNNTPYLKDRQGKNTERNGDRMPWENHFDLRIAQSFTFPHGIRLELFASMLNVGNFLNNKWGWSYGTGSYPDGFYPTSASIVNVVTSASSSNPPTTKNGVAVTAPPTANNPYFQFNQNNLTNIKGTYRPYYVNDFTSRWNAVAGVKLSF</sequence>
<keyword evidence="5" id="KW-0472">Membrane</keyword>
<dbReference type="EMBL" id="CP015772">
    <property type="protein sequence ID" value="ANH82512.1"/>
    <property type="molecule type" value="Genomic_DNA"/>
</dbReference>
<evidence type="ECO:0000259" key="8">
    <source>
        <dbReference type="Pfam" id="PF25183"/>
    </source>
</evidence>
<dbReference type="SUPFAM" id="SSF56935">
    <property type="entry name" value="Porins"/>
    <property type="match status" value="1"/>
</dbReference>
<evidence type="ECO:0000256" key="4">
    <source>
        <dbReference type="ARBA" id="ARBA00022692"/>
    </source>
</evidence>
<evidence type="ECO:0000256" key="2">
    <source>
        <dbReference type="ARBA" id="ARBA00022448"/>
    </source>
</evidence>
<dbReference type="InterPro" id="IPR036942">
    <property type="entry name" value="Beta-barrel_TonB_sf"/>
</dbReference>
<keyword evidence="6" id="KW-0998">Cell outer membrane</keyword>